<organism evidence="4 5">
    <name type="scientific">Ridgeia piscesae</name>
    <name type="common">Tubeworm</name>
    <dbReference type="NCBI Taxonomy" id="27915"/>
    <lineage>
        <taxon>Eukaryota</taxon>
        <taxon>Metazoa</taxon>
        <taxon>Spiralia</taxon>
        <taxon>Lophotrochozoa</taxon>
        <taxon>Annelida</taxon>
        <taxon>Polychaeta</taxon>
        <taxon>Sedentaria</taxon>
        <taxon>Canalipalpata</taxon>
        <taxon>Sabellida</taxon>
        <taxon>Siboglinidae</taxon>
        <taxon>Ridgeia</taxon>
    </lineage>
</organism>
<dbReference type="SMART" id="SM00308">
    <property type="entry name" value="LH2"/>
    <property type="match status" value="3"/>
</dbReference>
<evidence type="ECO:0000256" key="2">
    <source>
        <dbReference type="SAM" id="MobiDB-lite"/>
    </source>
</evidence>
<dbReference type="PROSITE" id="PS50095">
    <property type="entry name" value="PLAT"/>
    <property type="match status" value="4"/>
</dbReference>
<dbReference type="EMBL" id="JAODUO010000003">
    <property type="protein sequence ID" value="KAK2194040.1"/>
    <property type="molecule type" value="Genomic_DNA"/>
</dbReference>
<reference evidence="4" key="1">
    <citation type="journal article" date="2023" name="Mol. Biol. Evol.">
        <title>Third-Generation Sequencing Reveals the Adaptive Role of the Epigenome in Three Deep-Sea Polychaetes.</title>
        <authorList>
            <person name="Perez M."/>
            <person name="Aroh O."/>
            <person name="Sun Y."/>
            <person name="Lan Y."/>
            <person name="Juniper S.K."/>
            <person name="Young C.R."/>
            <person name="Angers B."/>
            <person name="Qian P.Y."/>
        </authorList>
    </citation>
    <scope>NUCLEOTIDE SEQUENCE</scope>
    <source>
        <strain evidence="4">R07B-5</strain>
    </source>
</reference>
<evidence type="ECO:0000313" key="4">
    <source>
        <dbReference type="EMBL" id="KAK2194040.1"/>
    </source>
</evidence>
<dbReference type="CDD" id="cd01756">
    <property type="entry name" value="PLAT_repeat"/>
    <property type="match status" value="3"/>
</dbReference>
<feature type="domain" description="PLAT" evidence="3">
    <location>
        <begin position="445"/>
        <end position="560"/>
    </location>
</feature>
<dbReference type="SUPFAM" id="SSF49723">
    <property type="entry name" value="Lipase/lipooxygenase domain (PLAT/LH2 domain)"/>
    <property type="match status" value="5"/>
</dbReference>
<gene>
    <name evidence="4" type="ORF">NP493_3g07026</name>
</gene>
<dbReference type="InterPro" id="IPR001024">
    <property type="entry name" value="PLAT/LH2_dom"/>
</dbReference>
<dbReference type="AlphaFoldDB" id="A0AAD9PG48"/>
<feature type="domain" description="PLAT" evidence="3">
    <location>
        <begin position="572"/>
        <end position="689"/>
    </location>
</feature>
<feature type="compositionally biased region" description="Basic and acidic residues" evidence="2">
    <location>
        <begin position="741"/>
        <end position="754"/>
    </location>
</feature>
<feature type="domain" description="PLAT" evidence="3">
    <location>
        <begin position="180"/>
        <end position="309"/>
    </location>
</feature>
<protein>
    <recommendedName>
        <fullName evidence="3">PLAT domain-containing protein</fullName>
    </recommendedName>
</protein>
<dbReference type="Gene3D" id="2.60.60.20">
    <property type="entry name" value="PLAT/LH2 domain"/>
    <property type="match status" value="2"/>
</dbReference>
<dbReference type="InterPro" id="IPR052970">
    <property type="entry name" value="Inner_ear_hair_cell_LOXHD"/>
</dbReference>
<sequence length="760" mass="84371">MPISSDTLMATGGGYMSMPNHNSEAVRVSLNWPASTNSQICRRQPHPPYATNYGHPGSRATYGAGIPMAKKRHLAAPISRPQSASAYLHQVTPVTRYAPYASRLNGSLFEPPECYSKLAAEATLPSYCALNDPHLREYYQKKFSQPLLTASVSTLHGRQGRLLRPGSARSLQDGGKGSGAIYKVAVTTGDKKNAGTDARVFIRIKGSRGNLPKMQLTKKAGSANNKKPTRYKFNRGTTHIFKLQGKDIGEVHSVILEHDGLTKAQGWYVEQVEVLKKVKRSGQERIWLFVCRQWLSLHESDCQISRELFAKHYSKTEYEVVVVTGNMKGAGTDAKVSVIIFGKTGQTPKLRLKSNSKNCFERNQSDIFNLKTVCVGPMTKIRIMHDNTGFCPGWYLDRVVVTDLKNPKWKYYFPCGQWLAKNEGDGSISRDLLGSNNPLATRKSCKYKVTVFTGDKKGAGTDADVFITMFGDLGDSGERRLDTSKNNFERAQQDEFVLECPSLGTLHRVRISHDNSGFGPGWFLDKIIVDDTSQNRVYEFPCQRWLAENEDDGNISRDLLCGAGAADAPPGVPYIIHVTTGDVEQAGTSARVFITLHGGKDGNQTSGKIWLDSGKFKRGRTDVFNVDVAEKLSPLSRIDIGHDNSGMGAGWHLDKVLVNCPSAGLEQLFPCDKWFATDEDEGLIERTLYEAKGMRKHRKKLVTWFVRVFTSEKGGAGTDANVLLVAYGKTKDGEYRRSDEVRLDNKGDNFENRPGRTRSR</sequence>
<dbReference type="Proteomes" id="UP001209878">
    <property type="component" value="Unassembled WGS sequence"/>
</dbReference>
<comment type="caution">
    <text evidence="4">The sequence shown here is derived from an EMBL/GenBank/DDBJ whole genome shotgun (WGS) entry which is preliminary data.</text>
</comment>
<evidence type="ECO:0000256" key="1">
    <source>
        <dbReference type="PROSITE-ProRule" id="PRU00152"/>
    </source>
</evidence>
<comment type="caution">
    <text evidence="1">Lacks conserved residue(s) required for the propagation of feature annotation.</text>
</comment>
<evidence type="ECO:0000259" key="3">
    <source>
        <dbReference type="PROSITE" id="PS50095"/>
    </source>
</evidence>
<evidence type="ECO:0000313" key="5">
    <source>
        <dbReference type="Proteomes" id="UP001209878"/>
    </source>
</evidence>
<dbReference type="InterPro" id="IPR036392">
    <property type="entry name" value="PLAT/LH2_dom_sf"/>
</dbReference>
<proteinExistence type="predicted"/>
<dbReference type="PANTHER" id="PTHR45901">
    <property type="entry name" value="PROTEIN CBG12474"/>
    <property type="match status" value="1"/>
</dbReference>
<keyword evidence="5" id="KW-1185">Reference proteome</keyword>
<accession>A0AAD9PG48</accession>
<feature type="region of interest" description="Disordered" evidence="2">
    <location>
        <begin position="741"/>
        <end position="760"/>
    </location>
</feature>
<dbReference type="PANTHER" id="PTHR45901:SF3">
    <property type="entry name" value="LIPOXYGENASE HOMOLOGY DOMAIN-CONTAINING PROTEIN 1"/>
    <property type="match status" value="1"/>
</dbReference>
<dbReference type="Pfam" id="PF01477">
    <property type="entry name" value="PLAT"/>
    <property type="match status" value="4"/>
</dbReference>
<dbReference type="Gene3D" id="2.40.180.10">
    <property type="entry name" value="Catalase core domain"/>
    <property type="match status" value="3"/>
</dbReference>
<name>A0AAD9PG48_RIDPI</name>
<feature type="domain" description="PLAT" evidence="3">
    <location>
        <begin position="316"/>
        <end position="433"/>
    </location>
</feature>